<evidence type="ECO:0000256" key="1">
    <source>
        <dbReference type="ARBA" id="ARBA00022737"/>
    </source>
</evidence>
<dbReference type="GO" id="GO:0005886">
    <property type="term" value="C:plasma membrane"/>
    <property type="evidence" value="ECO:0007669"/>
    <property type="project" value="TreeGrafter"/>
</dbReference>
<name>A0AAD3HBV6_9STRA</name>
<dbReference type="PROSITE" id="PS50088">
    <property type="entry name" value="ANK_REPEAT"/>
    <property type="match status" value="1"/>
</dbReference>
<keyword evidence="2 3" id="KW-0040">ANK repeat</keyword>
<dbReference type="InterPro" id="IPR002110">
    <property type="entry name" value="Ankyrin_rpt"/>
</dbReference>
<evidence type="ECO:0000256" key="2">
    <source>
        <dbReference type="ARBA" id="ARBA00023043"/>
    </source>
</evidence>
<dbReference type="Gene3D" id="1.25.40.20">
    <property type="entry name" value="Ankyrin repeat-containing domain"/>
    <property type="match status" value="3"/>
</dbReference>
<feature type="region of interest" description="Disordered" evidence="4">
    <location>
        <begin position="528"/>
        <end position="558"/>
    </location>
</feature>
<dbReference type="AlphaFoldDB" id="A0AAD3HBV6"/>
<organism evidence="5 6">
    <name type="scientific">Chaetoceros tenuissimus</name>
    <dbReference type="NCBI Taxonomy" id="426638"/>
    <lineage>
        <taxon>Eukaryota</taxon>
        <taxon>Sar</taxon>
        <taxon>Stramenopiles</taxon>
        <taxon>Ochrophyta</taxon>
        <taxon>Bacillariophyta</taxon>
        <taxon>Coscinodiscophyceae</taxon>
        <taxon>Chaetocerotophycidae</taxon>
        <taxon>Chaetocerotales</taxon>
        <taxon>Chaetocerotaceae</taxon>
        <taxon>Chaetoceros</taxon>
    </lineage>
</organism>
<feature type="region of interest" description="Disordered" evidence="4">
    <location>
        <begin position="1"/>
        <end position="53"/>
    </location>
</feature>
<evidence type="ECO:0000256" key="4">
    <source>
        <dbReference type="SAM" id="MobiDB-lite"/>
    </source>
</evidence>
<proteinExistence type="predicted"/>
<sequence length="866" mass="96131">MTTPSDQERPTNSSNNNNSSNVPLMDRSQRPSSPSRNSSTSSLTSSLTSDPSLARMMTSTTLTSRSNILPTTSITIPEQQELPLLPQTQNTHTDHEPSSLYDSARVTDWRKVQSLAISHPKYASYTCSEGFTALHHVCTRRCPIPSVFSHLIQAFPRALIMKDEAKGWTPLHHACRFKCNKEAVALLLGSFVEYGRFAARVRDKERGRMPLYYAIRYDAPDGVVELLLKNMTRADILDCDRDGVSVLGLIWDRWAASYEGKRVLGHYAKIMEQWKELYDAADNQEQQGQAWQKITSQATDLRNGMKGKVKSKWEQVNMILKGAFKYDDAEHANCDCPRTWRILHAVLSIKCHSSLFMMATVLHPEQIRELDHNDLFAEESGQRHGTYNTMSPQRPQSAIHEAVDTQHIAQTALHLACKSPVNGSEIKIIFKYLISLHKDAAKFVNPRDGSLPLHNLCENESKQHWVQDGIRLVYEAYPEAATVQDVDGKTPLHRAATLHESSPYFVPPPSTFIGSPIRTMSRSTTGSLEETTGTIIPNTPVRSTASAAGTRSTTGSTESRIASVEDSIGSIIQNILSIHPEVAAIPDVQGKLLMHSIAECAENWDRNVQAVYDAYPEALSRREISSRSLPLHLVASNLDAKPHLIQKIIEFHPRAASLVNGNGKLPLHLACEVGKDWLSGLEDIYEAYQNAIRVAEDNERRWMPLHFVAASPYSSYNLVEKILGLAPDVADIHDHFGRTPFHIAVESGKDWDEGGIEALFNANPEAIDAPDAEGKIPLVTALLSFTNAPVAPVAVSIESVQVEGNTRSVQEALEPVDEFTTITHNTIPPRDNDGSIELENDVTQLNIVYQLLKRAPQVLATAKEIP</sequence>
<dbReference type="Proteomes" id="UP001054902">
    <property type="component" value="Unassembled WGS sequence"/>
</dbReference>
<evidence type="ECO:0000313" key="5">
    <source>
        <dbReference type="EMBL" id="GFH57860.1"/>
    </source>
</evidence>
<dbReference type="EMBL" id="BLLK01000058">
    <property type="protein sequence ID" value="GFH57860.1"/>
    <property type="molecule type" value="Genomic_DNA"/>
</dbReference>
<keyword evidence="6" id="KW-1185">Reference proteome</keyword>
<protein>
    <recommendedName>
        <fullName evidence="7">Ankyrin</fullName>
    </recommendedName>
</protein>
<keyword evidence="1" id="KW-0677">Repeat</keyword>
<feature type="compositionally biased region" description="Low complexity" evidence="4">
    <location>
        <begin position="12"/>
        <end position="21"/>
    </location>
</feature>
<evidence type="ECO:0008006" key="7">
    <source>
        <dbReference type="Google" id="ProtNLM"/>
    </source>
</evidence>
<dbReference type="InterPro" id="IPR036770">
    <property type="entry name" value="Ankyrin_rpt-contain_sf"/>
</dbReference>
<dbReference type="Pfam" id="PF12796">
    <property type="entry name" value="Ank_2"/>
    <property type="match status" value="1"/>
</dbReference>
<reference evidence="5 6" key="1">
    <citation type="journal article" date="2021" name="Sci. Rep.">
        <title>The genome of the diatom Chaetoceros tenuissimus carries an ancient integrated fragment of an extant virus.</title>
        <authorList>
            <person name="Hongo Y."/>
            <person name="Kimura K."/>
            <person name="Takaki Y."/>
            <person name="Yoshida Y."/>
            <person name="Baba S."/>
            <person name="Kobayashi G."/>
            <person name="Nagasaki K."/>
            <person name="Hano T."/>
            <person name="Tomaru Y."/>
        </authorList>
    </citation>
    <scope>NUCLEOTIDE SEQUENCE [LARGE SCALE GENOMIC DNA]</scope>
    <source>
        <strain evidence="5 6">NIES-3715</strain>
    </source>
</reference>
<dbReference type="PANTHER" id="PTHR24186:SF50">
    <property type="entry name" value="ANKYRIN REPEAT-CONTAINING PROTEIN ITN1-LIKE ISOFORM X1"/>
    <property type="match status" value="1"/>
</dbReference>
<evidence type="ECO:0000313" key="6">
    <source>
        <dbReference type="Proteomes" id="UP001054902"/>
    </source>
</evidence>
<feature type="compositionally biased region" description="Low complexity" evidence="4">
    <location>
        <begin position="30"/>
        <end position="53"/>
    </location>
</feature>
<accession>A0AAD3HBV6</accession>
<comment type="caution">
    <text evidence="5">The sequence shown here is derived from an EMBL/GenBank/DDBJ whole genome shotgun (WGS) entry which is preliminary data.</text>
</comment>
<dbReference type="SMART" id="SM00248">
    <property type="entry name" value="ANK"/>
    <property type="match status" value="5"/>
</dbReference>
<gene>
    <name evidence="5" type="ORF">CTEN210_14336</name>
</gene>
<feature type="repeat" description="ANK" evidence="3">
    <location>
        <begin position="206"/>
        <end position="239"/>
    </location>
</feature>
<evidence type="ECO:0000256" key="3">
    <source>
        <dbReference type="PROSITE-ProRule" id="PRU00023"/>
    </source>
</evidence>
<dbReference type="PANTHER" id="PTHR24186">
    <property type="entry name" value="PROTEIN PHOSPHATASE 1 REGULATORY SUBUNIT"/>
    <property type="match status" value="1"/>
</dbReference>
<dbReference type="SUPFAM" id="SSF48403">
    <property type="entry name" value="Ankyrin repeat"/>
    <property type="match status" value="2"/>
</dbReference>